<keyword evidence="1" id="KW-0808">Transferase</keyword>
<dbReference type="OrthoDB" id="238862at2"/>
<dbReference type="EMBL" id="CP036339">
    <property type="protein sequence ID" value="QDT74127.1"/>
    <property type="molecule type" value="Genomic_DNA"/>
</dbReference>
<dbReference type="KEGG" id="llh:I41_33220"/>
<dbReference type="RefSeq" id="WP_145433916.1">
    <property type="nucleotide sequence ID" value="NZ_CP036339.1"/>
</dbReference>
<proteinExistence type="predicted"/>
<evidence type="ECO:0000313" key="2">
    <source>
        <dbReference type="Proteomes" id="UP000317909"/>
    </source>
</evidence>
<sequence>MLPEPPPLPPGPPVVETEAIVAADAEFAGVRGPTFVRRRRRRSLFGRMFAGTKSLLVDAFTVDDEHPAMQRTWLARLLSATPAWLVSMVFHMGLIIMLGLVAVGAHQVAQEAIDVEMAPYDPSVEEIYAETLGEQLDVPAVGDAVNSDPEMAFDPSYSLSSLPAVDDPFAAPPQLNDLPGDGTLVFSDIDAPSIGMALSGRQEGRKEALMKAYGGNRTTQQSVEAALAWLSRQQQRDGSWSLDGPYADGAMAENSLAATAMAMIAYLGDGHTHMKDGPYRRTVQRGMKALLRHQQKNGEFLIERAPSNHRLYTHAQCTIAICELYGITNDSLLREHAEQAVQYCVKIQSKEGGWRYYPFEDSDMSVTGWFVMALQSARMAKLEVPSETLARVSGFLDMVSSKGGSQYAYQRGQGGTPAMTAEALLCRQYLGWKQDSKPLVRGVAYVADHPVNWEERNVYYWYYATQVMHHMGGKSWVEWNKVMRQTLPEHQVRTGRERGSWDPQRDQWGASAGRLYVTCLSTYMLEVYYRHLPLYSNGIEAAREVTETASAEAAKPAAAESAGEVAAD</sequence>
<dbReference type="AlphaFoldDB" id="A0A517U0G7"/>
<dbReference type="GO" id="GO:0016740">
    <property type="term" value="F:transferase activity"/>
    <property type="evidence" value="ECO:0007669"/>
    <property type="project" value="UniProtKB-KW"/>
</dbReference>
<name>A0A517U0G7_9BACT</name>
<evidence type="ECO:0000313" key="1">
    <source>
        <dbReference type="EMBL" id="QDT74127.1"/>
    </source>
</evidence>
<dbReference type="Gene3D" id="1.50.10.20">
    <property type="match status" value="2"/>
</dbReference>
<protein>
    <submittedName>
        <fullName evidence="1">Prenyltransferase and squalene oxidase repeat protein</fullName>
    </submittedName>
</protein>
<organism evidence="1 2">
    <name type="scientific">Lacipirellula limnantheis</name>
    <dbReference type="NCBI Taxonomy" id="2528024"/>
    <lineage>
        <taxon>Bacteria</taxon>
        <taxon>Pseudomonadati</taxon>
        <taxon>Planctomycetota</taxon>
        <taxon>Planctomycetia</taxon>
        <taxon>Pirellulales</taxon>
        <taxon>Lacipirellulaceae</taxon>
        <taxon>Lacipirellula</taxon>
    </lineage>
</organism>
<accession>A0A517U0G7</accession>
<gene>
    <name evidence="1" type="ORF">I41_33220</name>
</gene>
<dbReference type="SUPFAM" id="SSF48239">
    <property type="entry name" value="Terpenoid cyclases/Protein prenyltransferases"/>
    <property type="match status" value="1"/>
</dbReference>
<dbReference type="Proteomes" id="UP000317909">
    <property type="component" value="Chromosome"/>
</dbReference>
<dbReference type="CDD" id="cd00688">
    <property type="entry name" value="ISOPREN_C2_like"/>
    <property type="match status" value="1"/>
</dbReference>
<dbReference type="InterPro" id="IPR008930">
    <property type="entry name" value="Terpenoid_cyclase/PrenylTrfase"/>
</dbReference>
<reference evidence="1 2" key="1">
    <citation type="submission" date="2019-02" db="EMBL/GenBank/DDBJ databases">
        <title>Deep-cultivation of Planctomycetes and their phenomic and genomic characterization uncovers novel biology.</title>
        <authorList>
            <person name="Wiegand S."/>
            <person name="Jogler M."/>
            <person name="Boedeker C."/>
            <person name="Pinto D."/>
            <person name="Vollmers J."/>
            <person name="Rivas-Marin E."/>
            <person name="Kohn T."/>
            <person name="Peeters S.H."/>
            <person name="Heuer A."/>
            <person name="Rast P."/>
            <person name="Oberbeckmann S."/>
            <person name="Bunk B."/>
            <person name="Jeske O."/>
            <person name="Meyerdierks A."/>
            <person name="Storesund J.E."/>
            <person name="Kallscheuer N."/>
            <person name="Luecker S."/>
            <person name="Lage O.M."/>
            <person name="Pohl T."/>
            <person name="Merkel B.J."/>
            <person name="Hornburger P."/>
            <person name="Mueller R.-W."/>
            <person name="Bruemmer F."/>
            <person name="Labrenz M."/>
            <person name="Spormann A.M."/>
            <person name="Op den Camp H."/>
            <person name="Overmann J."/>
            <person name="Amann R."/>
            <person name="Jetten M.S.M."/>
            <person name="Mascher T."/>
            <person name="Medema M.H."/>
            <person name="Devos D.P."/>
            <person name="Kaster A.-K."/>
            <person name="Ovreas L."/>
            <person name="Rohde M."/>
            <person name="Galperin M.Y."/>
            <person name="Jogler C."/>
        </authorList>
    </citation>
    <scope>NUCLEOTIDE SEQUENCE [LARGE SCALE GENOMIC DNA]</scope>
    <source>
        <strain evidence="1 2">I41</strain>
    </source>
</reference>
<keyword evidence="2" id="KW-1185">Reference proteome</keyword>